<organism evidence="1 2">
    <name type="scientific">Jejuia spongiicola</name>
    <dbReference type="NCBI Taxonomy" id="2942207"/>
    <lineage>
        <taxon>Bacteria</taxon>
        <taxon>Pseudomonadati</taxon>
        <taxon>Bacteroidota</taxon>
        <taxon>Flavobacteriia</taxon>
        <taxon>Flavobacteriales</taxon>
        <taxon>Flavobacteriaceae</taxon>
        <taxon>Jejuia</taxon>
    </lineage>
</organism>
<sequence>MELMGIEILNYTDMFIIKRYALGFSIDQIINELSIKNNSSFFERKREIKRKLGIINDLNIIDKAYNIGLFVVDNYFLKNTNHIAFGIAYNLYLDREYNHISENNLNDLYSETLKILEGIIEKNEMKNKFLTKENQIKSNMLLSAC</sequence>
<proteinExistence type="predicted"/>
<evidence type="ECO:0000313" key="2">
    <source>
        <dbReference type="Proteomes" id="UP001165381"/>
    </source>
</evidence>
<dbReference type="RefSeq" id="WP_099564519.1">
    <property type="nucleotide sequence ID" value="NZ_JAMFLZ010000002.1"/>
</dbReference>
<protein>
    <submittedName>
        <fullName evidence="1">Uncharacterized protein</fullName>
    </submittedName>
</protein>
<name>A0ABT0QAW7_9FLAO</name>
<evidence type="ECO:0000313" key="1">
    <source>
        <dbReference type="EMBL" id="MCL6294119.1"/>
    </source>
</evidence>
<accession>A0ABT0QAW7</accession>
<gene>
    <name evidence="1" type="ORF">M3P09_03885</name>
</gene>
<dbReference type="Proteomes" id="UP001165381">
    <property type="component" value="Unassembled WGS sequence"/>
</dbReference>
<reference evidence="1" key="1">
    <citation type="submission" date="2022-05" db="EMBL/GenBank/DDBJ databases">
        <authorList>
            <person name="Park J.-S."/>
        </authorList>
    </citation>
    <scope>NUCLEOTIDE SEQUENCE</scope>
    <source>
        <strain evidence="1">2012CJ34-3</strain>
    </source>
</reference>
<keyword evidence="2" id="KW-1185">Reference proteome</keyword>
<dbReference type="EMBL" id="JAMFLZ010000002">
    <property type="protein sequence ID" value="MCL6294119.1"/>
    <property type="molecule type" value="Genomic_DNA"/>
</dbReference>
<comment type="caution">
    <text evidence="1">The sequence shown here is derived from an EMBL/GenBank/DDBJ whole genome shotgun (WGS) entry which is preliminary data.</text>
</comment>